<proteinExistence type="predicted"/>
<dbReference type="Proteomes" id="UP000492821">
    <property type="component" value="Unassembled WGS sequence"/>
</dbReference>
<keyword evidence="1" id="KW-0732">Signal</keyword>
<sequence>MHRVFLIVALASVIVSGRRVDVFERGFWAHVRANLWCKGVPLEAWAFLKTAEHPPRELVSAFTIGGLLDITANARHDFGMFEPPISPGFLVSIKADCGCGGEYFELPLVPDDYQFEDYSIEAMNHPYEYGVLLDLANCSARRNPHIN</sequence>
<evidence type="ECO:0000313" key="3">
    <source>
        <dbReference type="WBParaSite" id="Pan_g20952.t1"/>
    </source>
</evidence>
<dbReference type="AlphaFoldDB" id="A0A7E4ZW12"/>
<feature type="signal peptide" evidence="1">
    <location>
        <begin position="1"/>
        <end position="17"/>
    </location>
</feature>
<reference evidence="3" key="2">
    <citation type="submission" date="2020-10" db="UniProtKB">
        <authorList>
            <consortium name="WormBaseParasite"/>
        </authorList>
    </citation>
    <scope>IDENTIFICATION</scope>
</reference>
<keyword evidence="2" id="KW-1185">Reference proteome</keyword>
<protein>
    <submittedName>
        <fullName evidence="3">Transthyretin-like family protein</fullName>
    </submittedName>
</protein>
<name>A0A7E4ZW12_PANRE</name>
<dbReference type="WBParaSite" id="Pan_g20952.t1">
    <property type="protein sequence ID" value="Pan_g20952.t1"/>
    <property type="gene ID" value="Pan_g20952"/>
</dbReference>
<accession>A0A7E4ZW12</accession>
<feature type="chain" id="PRO_5028869293" evidence="1">
    <location>
        <begin position="18"/>
        <end position="147"/>
    </location>
</feature>
<evidence type="ECO:0000313" key="2">
    <source>
        <dbReference type="Proteomes" id="UP000492821"/>
    </source>
</evidence>
<evidence type="ECO:0000256" key="1">
    <source>
        <dbReference type="SAM" id="SignalP"/>
    </source>
</evidence>
<reference evidence="2" key="1">
    <citation type="journal article" date="2013" name="Genetics">
        <title>The draft genome and transcriptome of Panagrellus redivivus are shaped by the harsh demands of a free-living lifestyle.</title>
        <authorList>
            <person name="Srinivasan J."/>
            <person name="Dillman A.R."/>
            <person name="Macchietto M.G."/>
            <person name="Heikkinen L."/>
            <person name="Lakso M."/>
            <person name="Fracchia K.M."/>
            <person name="Antoshechkin I."/>
            <person name="Mortazavi A."/>
            <person name="Wong G."/>
            <person name="Sternberg P.W."/>
        </authorList>
    </citation>
    <scope>NUCLEOTIDE SEQUENCE [LARGE SCALE GENOMIC DNA]</scope>
    <source>
        <strain evidence="2">MT8872</strain>
    </source>
</reference>
<organism evidence="2 3">
    <name type="scientific">Panagrellus redivivus</name>
    <name type="common">Microworm</name>
    <dbReference type="NCBI Taxonomy" id="6233"/>
    <lineage>
        <taxon>Eukaryota</taxon>
        <taxon>Metazoa</taxon>
        <taxon>Ecdysozoa</taxon>
        <taxon>Nematoda</taxon>
        <taxon>Chromadorea</taxon>
        <taxon>Rhabditida</taxon>
        <taxon>Tylenchina</taxon>
        <taxon>Panagrolaimomorpha</taxon>
        <taxon>Panagrolaimoidea</taxon>
        <taxon>Panagrolaimidae</taxon>
        <taxon>Panagrellus</taxon>
    </lineage>
</organism>